<evidence type="ECO:0000313" key="1">
    <source>
        <dbReference type="EMBL" id="QIQ08527.1"/>
    </source>
</evidence>
<accession>A0A6G9HEN3</accession>
<organism evidence="1">
    <name type="scientific">Carcinus maenas virus 1</name>
    <dbReference type="NCBI Taxonomy" id="2704945"/>
    <lineage>
        <taxon>Viruses</taxon>
    </lineage>
</organism>
<protein>
    <submittedName>
        <fullName evidence="1">Uncharacterized protein</fullName>
    </submittedName>
</protein>
<name>A0A6G9HEN3_9VIRU</name>
<sequence length="120" mass="13257">MSCSPCNSSSSNNNGHQHRDEYCDVCNNSTVVGDDDQVLSESDAMKMAKDFLLSKGGNTRCMICHNTLICTSESAKADYAIQLCHRLSNDPNFTISNEEDDQDMNLRFNAVMANLTNNAH</sequence>
<proteinExistence type="predicted"/>
<gene>
    <name evidence="1" type="primary">ORF20</name>
</gene>
<reference evidence="1" key="1">
    <citation type="journal article" date="2020" name="MBio">
        <title>A New Family of DNA Viruses Causing Disease in Crustaceans from Diverse Aquatic Biomes.</title>
        <authorList>
            <person name="Subramaniam K."/>
            <person name="Behringer D.C."/>
            <person name="Bojko J."/>
            <person name="Yutin N."/>
            <person name="Clark A.S."/>
            <person name="Bateman K.S."/>
            <person name="van Aerle R."/>
            <person name="Bass D."/>
            <person name="Kerr R.C."/>
            <person name="Koonin E.V."/>
            <person name="Stentiford G.D."/>
            <person name="Waltzek T.B."/>
        </authorList>
    </citation>
    <scope>NUCLEOTIDE SEQUENCE</scope>
</reference>
<dbReference type="EMBL" id="MN604015">
    <property type="protein sequence ID" value="QIQ08527.1"/>
    <property type="molecule type" value="Genomic_DNA"/>
</dbReference>